<comment type="caution">
    <text evidence="7">The sequence shown here is derived from an EMBL/GenBank/DDBJ whole genome shotgun (WGS) entry which is preliminary data.</text>
</comment>
<feature type="transmembrane region" description="Helical" evidence="6">
    <location>
        <begin position="62"/>
        <end position="78"/>
    </location>
</feature>
<evidence type="ECO:0008006" key="9">
    <source>
        <dbReference type="Google" id="ProtNLM"/>
    </source>
</evidence>
<feature type="transmembrane region" description="Helical" evidence="6">
    <location>
        <begin position="156"/>
        <end position="174"/>
    </location>
</feature>
<protein>
    <recommendedName>
        <fullName evidence="9">ABC transporter</fullName>
    </recommendedName>
</protein>
<evidence type="ECO:0000256" key="3">
    <source>
        <dbReference type="ARBA" id="ARBA00022692"/>
    </source>
</evidence>
<feature type="transmembrane region" description="Helical" evidence="6">
    <location>
        <begin position="7"/>
        <end position="24"/>
    </location>
</feature>
<keyword evidence="3 6" id="KW-0812">Transmembrane</keyword>
<dbReference type="PANTHER" id="PTHR30477">
    <property type="entry name" value="ABC-TRANSPORTER METAL-BINDING PROTEIN"/>
    <property type="match status" value="1"/>
</dbReference>
<evidence type="ECO:0000256" key="2">
    <source>
        <dbReference type="ARBA" id="ARBA00008034"/>
    </source>
</evidence>
<dbReference type="PANTHER" id="PTHR30477:SF21">
    <property type="entry name" value="ABC-3 PROTEIN"/>
    <property type="match status" value="1"/>
</dbReference>
<dbReference type="Proteomes" id="UP000244093">
    <property type="component" value="Unassembled WGS sequence"/>
</dbReference>
<dbReference type="EMBL" id="NBVN01000001">
    <property type="protein sequence ID" value="PUA33948.1"/>
    <property type="molecule type" value="Genomic_DNA"/>
</dbReference>
<sequence>MNNLQAAITYALLSVFLALITFLMTHELTWVLTIASLAMLYGSLSPLIAARRLYYLSTASSHASLLAVSLALIITETFKVGTLYLWASLTSLTLVFGVGYLIYKGVDPDVATSAFVAATTASSVILLYYVLVNFRSVYSVNALIIGDPLLISPSEAYLALGIGLTALLTSVTTFREHVCLGIDKDILKLAGVKVYLYDVTLYGLIAVSSILLVKLVGYVLTHVMVLMPALISINVSKCACKTLINSVGLSVLISLTGLLVSTKLNIAPSGAIGLLMFLTYLTSFFYGFKVR</sequence>
<dbReference type="InterPro" id="IPR001626">
    <property type="entry name" value="ABC_TroCD"/>
</dbReference>
<evidence type="ECO:0000256" key="6">
    <source>
        <dbReference type="SAM" id="Phobius"/>
    </source>
</evidence>
<evidence type="ECO:0000256" key="1">
    <source>
        <dbReference type="ARBA" id="ARBA00004141"/>
    </source>
</evidence>
<dbReference type="SUPFAM" id="SSF81345">
    <property type="entry name" value="ABC transporter involved in vitamin B12 uptake, BtuC"/>
    <property type="match status" value="1"/>
</dbReference>
<comment type="subcellular location">
    <subcellularLocation>
        <location evidence="1">Membrane</location>
        <topology evidence="1">Multi-pass membrane protein</topology>
    </subcellularLocation>
</comment>
<name>A0A2R7Y8T1_9CREN</name>
<reference evidence="7 8" key="1">
    <citation type="journal article" date="2018" name="Syst. Appl. Microbiol.">
        <title>A new symbiotic nanoarchaeote (Candidatus Nanoclepta minutus) and its host (Zestosphaera tikiterensis gen. nov., sp. nov.) from a New Zealand hot spring.</title>
        <authorList>
            <person name="St John E."/>
            <person name="Liu Y."/>
            <person name="Podar M."/>
            <person name="Stott M.B."/>
            <person name="Meneghin J."/>
            <person name="Chen Z."/>
            <person name="Lagutin K."/>
            <person name="Mitchell K."/>
            <person name="Reysenbach A.L."/>
        </authorList>
    </citation>
    <scope>NUCLEOTIDE SEQUENCE [LARGE SCALE GENOMIC DNA]</scope>
    <source>
        <strain evidence="7">NZ3</strain>
    </source>
</reference>
<dbReference type="GO" id="GO:0043190">
    <property type="term" value="C:ATP-binding cassette (ABC) transporter complex"/>
    <property type="evidence" value="ECO:0007669"/>
    <property type="project" value="InterPro"/>
</dbReference>
<keyword evidence="5 6" id="KW-0472">Membrane</keyword>
<feature type="transmembrane region" description="Helical" evidence="6">
    <location>
        <begin position="84"/>
        <end position="103"/>
    </location>
</feature>
<evidence type="ECO:0000256" key="5">
    <source>
        <dbReference type="ARBA" id="ARBA00023136"/>
    </source>
</evidence>
<keyword evidence="4 6" id="KW-1133">Transmembrane helix</keyword>
<organism evidence="7 8">
    <name type="scientific">Zestosphaera tikiterensis</name>
    <dbReference type="NCBI Taxonomy" id="1973259"/>
    <lineage>
        <taxon>Archaea</taxon>
        <taxon>Thermoproteota</taxon>
        <taxon>Thermoprotei</taxon>
        <taxon>Desulfurococcales</taxon>
        <taxon>Desulfurococcaceae</taxon>
        <taxon>Zestosphaera</taxon>
    </lineage>
</organism>
<comment type="similarity">
    <text evidence="2">Belongs to the ABC-3 integral membrane protein family.</text>
</comment>
<gene>
    <name evidence="7" type="ORF">B7O98_00575</name>
</gene>
<feature type="transmembrane region" description="Helical" evidence="6">
    <location>
        <begin position="243"/>
        <end position="260"/>
    </location>
</feature>
<feature type="transmembrane region" description="Helical" evidence="6">
    <location>
        <begin position="219"/>
        <end position="236"/>
    </location>
</feature>
<evidence type="ECO:0000313" key="7">
    <source>
        <dbReference type="EMBL" id="PUA33948.1"/>
    </source>
</evidence>
<accession>A0A2R7Y8T1</accession>
<dbReference type="GO" id="GO:0055085">
    <property type="term" value="P:transmembrane transport"/>
    <property type="evidence" value="ECO:0007669"/>
    <property type="project" value="InterPro"/>
</dbReference>
<evidence type="ECO:0000256" key="4">
    <source>
        <dbReference type="ARBA" id="ARBA00022989"/>
    </source>
</evidence>
<dbReference type="AlphaFoldDB" id="A0A2R7Y8T1"/>
<feature type="transmembrane region" description="Helical" evidence="6">
    <location>
        <begin position="30"/>
        <end position="50"/>
    </location>
</feature>
<feature type="transmembrane region" description="Helical" evidence="6">
    <location>
        <begin position="110"/>
        <end position="131"/>
    </location>
</feature>
<proteinExistence type="inferred from homology"/>
<evidence type="ECO:0000313" key="8">
    <source>
        <dbReference type="Proteomes" id="UP000244093"/>
    </source>
</evidence>
<dbReference type="Pfam" id="PF00950">
    <property type="entry name" value="ABC-3"/>
    <property type="match status" value="1"/>
</dbReference>
<feature type="transmembrane region" description="Helical" evidence="6">
    <location>
        <begin position="194"/>
        <end position="213"/>
    </location>
</feature>
<feature type="transmembrane region" description="Helical" evidence="6">
    <location>
        <begin position="266"/>
        <end position="288"/>
    </location>
</feature>
<dbReference type="InterPro" id="IPR037294">
    <property type="entry name" value="ABC_BtuC-like"/>
</dbReference>